<dbReference type="PANTHER" id="PTHR42820">
    <property type="entry name" value="SHORT-CHAIN DEHYDROGENASE REDUCTASE"/>
    <property type="match status" value="1"/>
</dbReference>
<dbReference type="AlphaFoldDB" id="A0A5N5TJ57"/>
<dbReference type="InterPro" id="IPR002347">
    <property type="entry name" value="SDR_fam"/>
</dbReference>
<gene>
    <name evidence="1" type="primary">SDR3b</name>
    <name evidence="1" type="ORF">Anas_06033</name>
</gene>
<dbReference type="Proteomes" id="UP000326759">
    <property type="component" value="Unassembled WGS sequence"/>
</dbReference>
<evidence type="ECO:0000313" key="2">
    <source>
        <dbReference type="Proteomes" id="UP000326759"/>
    </source>
</evidence>
<reference evidence="1 2" key="1">
    <citation type="journal article" date="2019" name="PLoS Biol.">
        <title>Sex chromosomes control vertical transmission of feminizing Wolbachia symbionts in an isopod.</title>
        <authorList>
            <person name="Becking T."/>
            <person name="Chebbi M.A."/>
            <person name="Giraud I."/>
            <person name="Moumen B."/>
            <person name="Laverre T."/>
            <person name="Caubet Y."/>
            <person name="Peccoud J."/>
            <person name="Gilbert C."/>
            <person name="Cordaux R."/>
        </authorList>
    </citation>
    <scope>NUCLEOTIDE SEQUENCE [LARGE SCALE GENOMIC DNA]</scope>
    <source>
        <strain evidence="1">ANa2</strain>
        <tissue evidence="1">Whole body excluding digestive tract and cuticle</tissue>
    </source>
</reference>
<sequence>MKMEFKNKVVLVTGGARGIGKAIAKIFLQNGAKVFICDKEQKLCKNSKRKFGENSVIFNKCDVSKDEDFQAAYSECENKFKGLDILVNNAGIVDKDIRKLEAVNFKNGIAEYNKS</sequence>
<comment type="caution">
    <text evidence="1">The sequence shown here is derived from an EMBL/GenBank/DDBJ whole genome shotgun (WGS) entry which is preliminary data.</text>
</comment>
<dbReference type="SUPFAM" id="SSF51735">
    <property type="entry name" value="NAD(P)-binding Rossmann-fold domains"/>
    <property type="match status" value="1"/>
</dbReference>
<dbReference type="Gene3D" id="3.40.50.720">
    <property type="entry name" value="NAD(P)-binding Rossmann-like Domain"/>
    <property type="match status" value="1"/>
</dbReference>
<evidence type="ECO:0000313" key="1">
    <source>
        <dbReference type="EMBL" id="KAB7505510.1"/>
    </source>
</evidence>
<dbReference type="PANTHER" id="PTHR42820:SF1">
    <property type="entry name" value="SHORT-CHAIN DEHYDROGENASE_REDUCTASE FAMILY PROTEIN"/>
    <property type="match status" value="1"/>
</dbReference>
<dbReference type="CDD" id="cd05233">
    <property type="entry name" value="SDR_c"/>
    <property type="match status" value="1"/>
</dbReference>
<dbReference type="EMBL" id="SEYY01001204">
    <property type="protein sequence ID" value="KAB7505510.1"/>
    <property type="molecule type" value="Genomic_DNA"/>
</dbReference>
<keyword evidence="2" id="KW-1185">Reference proteome</keyword>
<protein>
    <submittedName>
        <fullName evidence="1">Short-chain dehydrogenase reductase 3b</fullName>
    </submittedName>
</protein>
<name>A0A5N5TJ57_9CRUS</name>
<dbReference type="InterPro" id="IPR036291">
    <property type="entry name" value="NAD(P)-bd_dom_sf"/>
</dbReference>
<dbReference type="PRINTS" id="PR00081">
    <property type="entry name" value="GDHRDH"/>
</dbReference>
<dbReference type="OrthoDB" id="417891at2759"/>
<dbReference type="Pfam" id="PF00106">
    <property type="entry name" value="adh_short"/>
    <property type="match status" value="1"/>
</dbReference>
<organism evidence="1 2">
    <name type="scientific">Armadillidium nasatum</name>
    <dbReference type="NCBI Taxonomy" id="96803"/>
    <lineage>
        <taxon>Eukaryota</taxon>
        <taxon>Metazoa</taxon>
        <taxon>Ecdysozoa</taxon>
        <taxon>Arthropoda</taxon>
        <taxon>Crustacea</taxon>
        <taxon>Multicrustacea</taxon>
        <taxon>Malacostraca</taxon>
        <taxon>Eumalacostraca</taxon>
        <taxon>Peracarida</taxon>
        <taxon>Isopoda</taxon>
        <taxon>Oniscidea</taxon>
        <taxon>Crinocheta</taxon>
        <taxon>Armadillidiidae</taxon>
        <taxon>Armadillidium</taxon>
    </lineage>
</organism>
<proteinExistence type="predicted"/>
<accession>A0A5N5TJ57</accession>